<keyword evidence="1" id="KW-0472">Membrane</keyword>
<sequence>MPSQPHLWPLDEDGLVVIPLRLYLLILLLLRPIVSWVLALTMPEQKGEMLAFFYPEQQQFWLACLLAIPTVLLCVALTQRRPKGQAGWFRLWRWGKWLLLLNLIPDLLLTIRALPPYVAVEQPWLLLAPSLLFVAGLWLVRSRRLPLIFSEWPEPAGAKH</sequence>
<organism evidence="2 3">
    <name type="scientific">Alkalimonas mucilaginosa</name>
    <dbReference type="NCBI Taxonomy" id="3057676"/>
    <lineage>
        <taxon>Bacteria</taxon>
        <taxon>Pseudomonadati</taxon>
        <taxon>Pseudomonadota</taxon>
        <taxon>Gammaproteobacteria</taxon>
        <taxon>Alkalimonas</taxon>
    </lineage>
</organism>
<dbReference type="EMBL" id="JAUGZK010000007">
    <property type="protein sequence ID" value="MEE2024784.1"/>
    <property type="molecule type" value="Genomic_DNA"/>
</dbReference>
<keyword evidence="1" id="KW-1133">Transmembrane helix</keyword>
<feature type="transmembrane region" description="Helical" evidence="1">
    <location>
        <begin position="124"/>
        <end position="140"/>
    </location>
</feature>
<dbReference type="RefSeq" id="WP_330088109.1">
    <property type="nucleotide sequence ID" value="NZ_JAUGZK010000007.1"/>
</dbReference>
<comment type="caution">
    <text evidence="2">The sequence shown here is derived from an EMBL/GenBank/DDBJ whole genome shotgun (WGS) entry which is preliminary data.</text>
</comment>
<dbReference type="InterPro" id="IPR021318">
    <property type="entry name" value="DUF2919"/>
</dbReference>
<feature type="transmembrane region" description="Helical" evidence="1">
    <location>
        <begin position="97"/>
        <end position="118"/>
    </location>
</feature>
<evidence type="ECO:0000256" key="1">
    <source>
        <dbReference type="SAM" id="Phobius"/>
    </source>
</evidence>
<evidence type="ECO:0000313" key="3">
    <source>
        <dbReference type="Proteomes" id="UP001339167"/>
    </source>
</evidence>
<reference evidence="2 3" key="1">
    <citation type="submission" date="2023-06" db="EMBL/GenBank/DDBJ databases">
        <title>Alkalimonas sp., MEB004 an alkaliphilic bacterium isolated from Lonar Lake, India.</title>
        <authorList>
            <person name="Joshi A."/>
            <person name="Thite S."/>
        </authorList>
    </citation>
    <scope>NUCLEOTIDE SEQUENCE [LARGE SCALE GENOMIC DNA]</scope>
    <source>
        <strain evidence="2 3">MEB004</strain>
    </source>
</reference>
<feature type="transmembrane region" description="Helical" evidence="1">
    <location>
        <begin position="20"/>
        <end position="39"/>
    </location>
</feature>
<gene>
    <name evidence="2" type="ORF">QWF21_11035</name>
</gene>
<keyword evidence="3" id="KW-1185">Reference proteome</keyword>
<proteinExistence type="predicted"/>
<dbReference type="Proteomes" id="UP001339167">
    <property type="component" value="Unassembled WGS sequence"/>
</dbReference>
<dbReference type="Pfam" id="PF11143">
    <property type="entry name" value="DUF2919"/>
    <property type="match status" value="1"/>
</dbReference>
<name>A0ABU7JGG2_9GAMM</name>
<keyword evidence="1" id="KW-0812">Transmembrane</keyword>
<feature type="transmembrane region" description="Helical" evidence="1">
    <location>
        <begin position="59"/>
        <end position="77"/>
    </location>
</feature>
<evidence type="ECO:0000313" key="2">
    <source>
        <dbReference type="EMBL" id="MEE2024784.1"/>
    </source>
</evidence>
<protein>
    <submittedName>
        <fullName evidence="2">DUF2919 family protein</fullName>
    </submittedName>
</protein>
<accession>A0ABU7JGG2</accession>